<dbReference type="AlphaFoldDB" id="A0AAD5LBE9"/>
<comment type="caution">
    <text evidence="6">The sequence shown here is derived from an EMBL/GenBank/DDBJ whole genome shotgun (WGS) entry which is preliminary data.</text>
</comment>
<dbReference type="PROSITE" id="PS50948">
    <property type="entry name" value="PAN"/>
    <property type="match status" value="2"/>
</dbReference>
<dbReference type="SMART" id="SM00645">
    <property type="entry name" value="Pept_C1"/>
    <property type="match status" value="1"/>
</dbReference>
<sequence>MSGLVAIDSDCMRGAVFTTRCRNAEGVALSLCVVQMAPDFTCRIREECRISDPAPVHVSCRAQYLYDTVSLPSSLQSLDLGENFLILFRPDFPRDGKPPQLKQLNLEKTGIAGMEEIHLPPSAEELTLDSTQIVDLVFHDNLLSLRKLSIRNSALNTIDNVRLPPKLEILDVEGSKIETLVLHDGLANLRVLRSSAANIETLRALDLSTASHLELLDLSTSRVSSIIGVKLPPRLTHVDLGNSNVDCIVVRENDLSVLSKLRTFVVARVGTSGCDASTKEGGSLTKVNNAGRWFEVVALNATPNAFVSMSTPASGAEWHQVTTIIVVGLVLLLWTCWSRRRQRSRAAAAAMMAAAEPDPSWTDGSFLSPGGYAGAPSDATVMDAQWPVLMKKPLKTATMRSQDEAPSSLHREDTVLDMSGLLALDSGCLRAPHLTTLCRNAEGVALSLCIVQMAADWTCRIREACRITDPVPVHVSCRGQMLIFASRLPSSLQSLDLGDNRMIYFTPTYLPNDSPPQLTRLTLDKNNGITGMESIFTPPSAEELTLDSTQIVDLVFHDNLLTASADEEAVEDRNDAIAGRGMRAISVLLTVLAAASGIAATDRLLTAQEIAALEAELNAWKQSPAGQTAARLGFLPTNAAPSPHGTRRLSDDPLQDDHLQRLLASKRRMAEIQVRQPRAILSMDTPLALMTPKEYETFATGGRSIGRLHRELQAVNVSSSIDITPQLVHQRVLQTAPTRPKEVDWQKEGCVTPIKNQNICDFCWAFATVGTLETAACVHYPGRKLVELSEQDLVSCSTPAGRCNWGGFSRDGFDWITHTNGGTVCTAASMPYVAPEKRVTCPNPDPVARCERPKIDAVTYVNMDYPNHEDLETVIATRGAVAASLTSKAPVFQFYRGGLLMGDKDGCPSGADHEVVIVGYGERDGVKYWKVKNQWDTWWGDQGYAYLERGYQGGPYGTCGIEGWSTYPIFRDEIKYGLDRKCQKNQDGVELLGKDLKVVRAFEYSKECCDICRFEPGCVGVTWHPDSPGSVCVLKATIEGTRPYRDGRGGHVVLEGSAPPTTPAPTTQPTPVDPTKCANVQENIDLPGNDLANAKAATVGDCCKLCSETHKCVAYTWSRYNGGTCFMKHTKSARPVYSSPSADGSPYLVSGEVYRCQALQKDVDFPGEDMANAPGLRAEDCCAKCRKTDGCAAFSWSGYNGGTCWLKRRAAAGVAKQGVVSAVAK</sequence>
<proteinExistence type="inferred from homology"/>
<gene>
    <name evidence="6" type="ORF">P43SY_007285</name>
</gene>
<dbReference type="InterPro" id="IPR003609">
    <property type="entry name" value="Pan_app"/>
</dbReference>
<dbReference type="GO" id="GO:0005576">
    <property type="term" value="C:extracellular region"/>
    <property type="evidence" value="ECO:0007669"/>
    <property type="project" value="InterPro"/>
</dbReference>
<dbReference type="PROSITE" id="PS00639">
    <property type="entry name" value="THIOL_PROTEASE_HIS"/>
    <property type="match status" value="1"/>
</dbReference>
<evidence type="ECO:0000256" key="2">
    <source>
        <dbReference type="ARBA" id="ARBA00022737"/>
    </source>
</evidence>
<dbReference type="Gene3D" id="3.50.4.10">
    <property type="entry name" value="Hepatocyte Growth Factor"/>
    <property type="match status" value="3"/>
</dbReference>
<dbReference type="Gene3D" id="3.80.10.10">
    <property type="entry name" value="Ribonuclease Inhibitor"/>
    <property type="match status" value="2"/>
</dbReference>
<dbReference type="Pfam" id="PF14295">
    <property type="entry name" value="PAN_4"/>
    <property type="match status" value="3"/>
</dbReference>
<name>A0AAD5LBE9_PYTIN</name>
<dbReference type="InterPro" id="IPR025660">
    <property type="entry name" value="Pept_his_AS"/>
</dbReference>
<dbReference type="InterPro" id="IPR000177">
    <property type="entry name" value="Apple"/>
</dbReference>
<dbReference type="CDD" id="cd02248">
    <property type="entry name" value="Peptidase_C1A"/>
    <property type="match status" value="1"/>
</dbReference>
<dbReference type="InterPro" id="IPR038765">
    <property type="entry name" value="Papain-like_cys_pep_sf"/>
</dbReference>
<dbReference type="SMART" id="SM00223">
    <property type="entry name" value="APPLE"/>
    <property type="match status" value="3"/>
</dbReference>
<protein>
    <recommendedName>
        <fullName evidence="5">Apple domain-containing protein</fullName>
    </recommendedName>
</protein>
<accession>A0AAD5LBE9</accession>
<keyword evidence="7" id="KW-1185">Reference proteome</keyword>
<comment type="similarity">
    <text evidence="1">Belongs to the peptidase C1 family.</text>
</comment>
<feature type="domain" description="Apple" evidence="5">
    <location>
        <begin position="1156"/>
        <end position="1225"/>
    </location>
</feature>
<dbReference type="InterPro" id="IPR039417">
    <property type="entry name" value="Peptidase_C1A_papain-like"/>
</dbReference>
<evidence type="ECO:0000256" key="4">
    <source>
        <dbReference type="ARBA" id="ARBA00023157"/>
    </source>
</evidence>
<evidence type="ECO:0000313" key="7">
    <source>
        <dbReference type="Proteomes" id="UP001209570"/>
    </source>
</evidence>
<keyword evidence="2" id="KW-0677">Repeat</keyword>
<dbReference type="Gene3D" id="3.90.70.10">
    <property type="entry name" value="Cysteine proteinases"/>
    <property type="match status" value="1"/>
</dbReference>
<dbReference type="SUPFAM" id="SSF52058">
    <property type="entry name" value="L domain-like"/>
    <property type="match status" value="2"/>
</dbReference>
<dbReference type="EMBL" id="JAKCXM010000577">
    <property type="protein sequence ID" value="KAJ0392760.1"/>
    <property type="molecule type" value="Genomic_DNA"/>
</dbReference>
<evidence type="ECO:0000256" key="1">
    <source>
        <dbReference type="ARBA" id="ARBA00008455"/>
    </source>
</evidence>
<dbReference type="InterPro" id="IPR032675">
    <property type="entry name" value="LRR_dom_sf"/>
</dbReference>
<dbReference type="Pfam" id="PF00112">
    <property type="entry name" value="Peptidase_C1"/>
    <property type="match status" value="1"/>
</dbReference>
<dbReference type="InterPro" id="IPR000668">
    <property type="entry name" value="Peptidase_C1A_C"/>
</dbReference>
<evidence type="ECO:0000256" key="3">
    <source>
        <dbReference type="ARBA" id="ARBA00023145"/>
    </source>
</evidence>
<dbReference type="PANTHER" id="PTHR12411">
    <property type="entry name" value="CYSTEINE PROTEASE FAMILY C1-RELATED"/>
    <property type="match status" value="1"/>
</dbReference>
<evidence type="ECO:0000313" key="6">
    <source>
        <dbReference type="EMBL" id="KAJ0392760.1"/>
    </source>
</evidence>
<keyword evidence="4" id="KW-1015">Disulfide bond</keyword>
<dbReference type="SUPFAM" id="SSF54001">
    <property type="entry name" value="Cysteine proteinases"/>
    <property type="match status" value="1"/>
</dbReference>
<evidence type="ECO:0000259" key="5">
    <source>
        <dbReference type="PROSITE" id="PS50948"/>
    </source>
</evidence>
<dbReference type="CDD" id="cd01100">
    <property type="entry name" value="APPLE_Factor_XI_like"/>
    <property type="match status" value="2"/>
</dbReference>
<dbReference type="InterPro" id="IPR013128">
    <property type="entry name" value="Peptidase_C1A"/>
</dbReference>
<feature type="domain" description="Apple" evidence="5">
    <location>
        <begin position="1077"/>
        <end position="1153"/>
    </location>
</feature>
<dbReference type="Proteomes" id="UP001209570">
    <property type="component" value="Unassembled WGS sequence"/>
</dbReference>
<dbReference type="GO" id="GO:0008234">
    <property type="term" value="F:cysteine-type peptidase activity"/>
    <property type="evidence" value="ECO:0007669"/>
    <property type="project" value="InterPro"/>
</dbReference>
<keyword evidence="3" id="KW-0865">Zymogen</keyword>
<organism evidence="6 7">
    <name type="scientific">Pythium insidiosum</name>
    <name type="common">Pythiosis disease agent</name>
    <dbReference type="NCBI Taxonomy" id="114742"/>
    <lineage>
        <taxon>Eukaryota</taxon>
        <taxon>Sar</taxon>
        <taxon>Stramenopiles</taxon>
        <taxon>Oomycota</taxon>
        <taxon>Peronosporomycetes</taxon>
        <taxon>Pythiales</taxon>
        <taxon>Pythiaceae</taxon>
        <taxon>Pythium</taxon>
    </lineage>
</organism>
<reference evidence="6" key="1">
    <citation type="submission" date="2021-12" db="EMBL/GenBank/DDBJ databases">
        <title>Prjna785345.</title>
        <authorList>
            <person name="Rujirawat T."/>
            <person name="Krajaejun T."/>
        </authorList>
    </citation>
    <scope>NUCLEOTIDE SEQUENCE</scope>
    <source>
        <strain evidence="6">Pi057C3</strain>
    </source>
</reference>
<dbReference type="GO" id="GO:0006508">
    <property type="term" value="P:proteolysis"/>
    <property type="evidence" value="ECO:0007669"/>
    <property type="project" value="InterPro"/>
</dbReference>